<feature type="compositionally biased region" description="Polar residues" evidence="4">
    <location>
        <begin position="1462"/>
        <end position="1471"/>
    </location>
</feature>
<evidence type="ECO:0000313" key="6">
    <source>
        <dbReference type="EMBL" id="RZC62546.1"/>
    </source>
</evidence>
<evidence type="ECO:0000259" key="5">
    <source>
        <dbReference type="PROSITE" id="PS51774"/>
    </source>
</evidence>
<keyword evidence="7" id="KW-1185">Reference proteome</keyword>
<dbReference type="Pfam" id="PF07765">
    <property type="entry name" value="KIP1"/>
    <property type="match status" value="1"/>
</dbReference>
<feature type="region of interest" description="Disordered" evidence="4">
    <location>
        <begin position="1261"/>
        <end position="1295"/>
    </location>
</feature>
<evidence type="ECO:0000256" key="4">
    <source>
        <dbReference type="SAM" id="MobiDB-lite"/>
    </source>
</evidence>
<dbReference type="OMA" id="AKHTEDI"/>
<feature type="region of interest" description="Disordered" evidence="4">
    <location>
        <begin position="114"/>
        <end position="134"/>
    </location>
</feature>
<keyword evidence="1 3" id="KW-0175">Coiled coil</keyword>
<proteinExistence type="inferred from homology"/>
<feature type="domain" description="NAB" evidence="5">
    <location>
        <begin position="13"/>
        <end position="101"/>
    </location>
</feature>
<dbReference type="GO" id="GO:0005886">
    <property type="term" value="C:plasma membrane"/>
    <property type="evidence" value="ECO:0007669"/>
    <property type="project" value="TreeGrafter"/>
</dbReference>
<evidence type="ECO:0000256" key="3">
    <source>
        <dbReference type="SAM" id="Coils"/>
    </source>
</evidence>
<dbReference type="PANTHER" id="PTHR32258">
    <property type="entry name" value="PROTEIN NETWORKED 4A"/>
    <property type="match status" value="1"/>
</dbReference>
<name>A0A4Y7JPR0_PAPSO</name>
<evidence type="ECO:0000256" key="2">
    <source>
        <dbReference type="ARBA" id="ARBA00038006"/>
    </source>
</evidence>
<feature type="compositionally biased region" description="Basic and acidic residues" evidence="4">
    <location>
        <begin position="1269"/>
        <end position="1282"/>
    </location>
</feature>
<evidence type="ECO:0000256" key="1">
    <source>
        <dbReference type="ARBA" id="ARBA00023054"/>
    </source>
</evidence>
<dbReference type="InterPro" id="IPR011684">
    <property type="entry name" value="NAB"/>
</dbReference>
<gene>
    <name evidence="6" type="ORF">C5167_024291</name>
</gene>
<sequence>MATLKHTDSSRKYAFWWDSHISPKNSKWLQENLTVWYYTLETDMDAKVKVMIKIIEADADSFARRAEMYYRQRPELMKLVEESYRAYRALAERYDHATGALRQAHKTMSEAFPNQIPFDDESPPSGSPAAEAPDMPHSIRAFFDPGGFHKEESGLSPMQSRSGGIGNKKGFRQVSDLFGEAVGKDQNAHEENNVPKVLTERKVEESGVSGQNIKSEEEVAGTVDDKVQNLKQMIARLESEKEASLLKYQQSSEKLSSMERKVSHAQEESRELSDRAIKAENEVETLKHSLSKVEASVTNYLQCLESISDLENRLSQSQKESAVLNERASKAETEVQTLKQDLTILEGENESALLQYKQCLEKISDLETKLLHAEDEARRHNERGDKAEAEVQSLKQMISKLNEAKEAATLQYQQCLNTISDLEIKISRAEAEATRLNNEVTTGVEKFHSAEEQHHLLEKAYQSLQMEADTLMQKMGMLITHELVERDEELANLRVRVQEEHIRTMEAEDALINIESLHAKSQEEQEALESELENAYEMMNDMKIQNQDLEDEVQQLTDRNKNLNEKNLSCTMLIKNLQDEIFLMKEAEKKLKEEIELRLDERNALQQEIYSLKEEINELNGQYHSVIEQVEYVGFKPDSLGLSVTSLLEENSKMKEMYLEEKEDNASLLAKLEQMEKLLEKNVLLENSLSDLNVELEELKGKLISMEETCRSLHQEKSNLVAEKTVLVSQLEIATENLARLAEKNSFLENSLSDANAELEGFRTESKSLEESFHSIKNEKFGLVTERDTLVIKLESMRERLEGLEKICVELREKHSYLEKEKESALHEVTELRGSLDEEKKEHASSAQKNEILLGSLEDHIRILHEKHRVITKEFEEEQDKAMKAQFEIFIWQRSIRDIEEKNHSLWIECQKHLEASKSSEKLIVELEQKNLDQQLSVYSLSNKVGNLKMGIQQVLKLFKDDDDYECADKTKEHERFAQHVMKKFEEMDSDLSKLQDDKQQLLFEKLVLIAVLQQVTCDLQDSNLGFQNANSKLLEENRSLRKDFSNFKEDKCMLEEENGSLLEETIVLSNLCLVLKSFGTEKVAELKRLSEGLDSLHGINGVLDEEVRMMQEGIKLVEAENINLKVAVEKLVNELNTVSNQNELEFNSMEASNMERSAEIVQLKGSLSALEAENINLKVAVEKLVNELNTVSNQNELEFNSMEASNMERNAEIVQLKGSFCALEGENKDMKSQMTKYAQDMGPLVESIKSLEELVFSHIRSPTANNQETKDTEKLRHDKCSQEPSGDHSLPMSDGVPDLLNLQTRVKAVEKALIEMKRLMQQGSMNADIILDTGIREKEKPKSRSNSFRLREVKTGKAVAVEPNEVGHRDDLRKINTRKAELEISDGTIVKDIPLDQAASSSSYDRAQNPYTLSRRRSSRVDEQMMEIWDGVEKDRSINMTVSRSRKGASPTREIGKSNRHQGSNSSNFTQEDKDMVVDKVEVFKRVSSAHEEGNKQKVLERLTSDSLKLSNLQVTVQDLKKTVEQTPKVRRADNFEYDMVEGQLQEVGEAITQLLDINSKLRKNLVETFPVTRDGRTVLESEESGNVRRRKVSVEAQRVYEKIGRLELEVQRMQFVLMKLDDEHGTKGTSSAPDRRKRILLRDYLYGDRRSSNRRRKRDRFCGCMKPATDENSDVVSAEARKLLDVHATAVVMCPHVMLECEYGRYTPKNGCPTCLDGP</sequence>
<dbReference type="EMBL" id="CM010719">
    <property type="protein sequence ID" value="RZC62546.1"/>
    <property type="molecule type" value="Genomic_DNA"/>
</dbReference>
<protein>
    <recommendedName>
        <fullName evidence="5">NAB domain-containing protein</fullName>
    </recommendedName>
</protein>
<feature type="coiled-coil region" evidence="3">
    <location>
        <begin position="658"/>
        <end position="842"/>
    </location>
</feature>
<organism evidence="6 7">
    <name type="scientific">Papaver somniferum</name>
    <name type="common">Opium poppy</name>
    <dbReference type="NCBI Taxonomy" id="3469"/>
    <lineage>
        <taxon>Eukaryota</taxon>
        <taxon>Viridiplantae</taxon>
        <taxon>Streptophyta</taxon>
        <taxon>Embryophyta</taxon>
        <taxon>Tracheophyta</taxon>
        <taxon>Spermatophyta</taxon>
        <taxon>Magnoliopsida</taxon>
        <taxon>Ranunculales</taxon>
        <taxon>Papaveraceae</taxon>
        <taxon>Papaveroideae</taxon>
        <taxon>Papaver</taxon>
    </lineage>
</organism>
<dbReference type="SUPFAM" id="SSF57997">
    <property type="entry name" value="Tropomyosin"/>
    <property type="match status" value="1"/>
</dbReference>
<feature type="compositionally biased region" description="Low complexity" evidence="4">
    <location>
        <begin position="123"/>
        <end position="133"/>
    </location>
</feature>
<dbReference type="STRING" id="3469.A0A4Y7JPR0"/>
<dbReference type="GO" id="GO:0051015">
    <property type="term" value="F:actin filament binding"/>
    <property type="evidence" value="ECO:0007669"/>
    <property type="project" value="TreeGrafter"/>
</dbReference>
<feature type="coiled-coil region" evidence="3">
    <location>
        <begin position="511"/>
        <end position="622"/>
    </location>
</feature>
<dbReference type="PANTHER" id="PTHR32258:SF6">
    <property type="entry name" value="PROTEIN NETWORKED 1A"/>
    <property type="match status" value="1"/>
</dbReference>
<accession>A0A4Y7JPR0</accession>
<reference evidence="6 7" key="1">
    <citation type="journal article" date="2018" name="Science">
        <title>The opium poppy genome and morphinan production.</title>
        <authorList>
            <person name="Guo L."/>
            <person name="Winzer T."/>
            <person name="Yang X."/>
            <person name="Li Y."/>
            <person name="Ning Z."/>
            <person name="He Z."/>
            <person name="Teodor R."/>
            <person name="Lu Y."/>
            <person name="Bowser T.A."/>
            <person name="Graham I.A."/>
            <person name="Ye K."/>
        </authorList>
    </citation>
    <scope>NUCLEOTIDE SEQUENCE [LARGE SCALE GENOMIC DNA]</scope>
    <source>
        <strain evidence="7">cv. HN1</strain>
        <tissue evidence="6">Leaves</tissue>
    </source>
</reference>
<dbReference type="Gene3D" id="1.20.5.170">
    <property type="match status" value="1"/>
</dbReference>
<dbReference type="Proteomes" id="UP000316621">
    <property type="component" value="Chromosome 5"/>
</dbReference>
<feature type="region of interest" description="Disordered" evidence="4">
    <location>
        <begin position="252"/>
        <end position="273"/>
    </location>
</feature>
<dbReference type="InterPro" id="IPR051861">
    <property type="entry name" value="NET_actin-binding_domain"/>
</dbReference>
<feature type="region of interest" description="Disordered" evidence="4">
    <location>
        <begin position="1443"/>
        <end position="1473"/>
    </location>
</feature>
<dbReference type="PROSITE" id="PS51774">
    <property type="entry name" value="NAB"/>
    <property type="match status" value="1"/>
</dbReference>
<evidence type="ECO:0000313" key="7">
    <source>
        <dbReference type="Proteomes" id="UP000316621"/>
    </source>
</evidence>
<comment type="similarity">
    <text evidence="2">Belongs to the NET family.</text>
</comment>
<feature type="compositionally biased region" description="Basic and acidic residues" evidence="4">
    <location>
        <begin position="256"/>
        <end position="273"/>
    </location>
</feature>
<dbReference type="Gramene" id="RZC62546">
    <property type="protein sequence ID" value="RZC62546"/>
    <property type="gene ID" value="C5167_024291"/>
</dbReference>